<proteinExistence type="predicted"/>
<accession>A0A2I0AXS9</accession>
<evidence type="ECO:0000313" key="2">
    <source>
        <dbReference type="Proteomes" id="UP000236161"/>
    </source>
</evidence>
<dbReference type="OrthoDB" id="723791at2759"/>
<organism evidence="1 2">
    <name type="scientific">Apostasia shenzhenica</name>
    <dbReference type="NCBI Taxonomy" id="1088818"/>
    <lineage>
        <taxon>Eukaryota</taxon>
        <taxon>Viridiplantae</taxon>
        <taxon>Streptophyta</taxon>
        <taxon>Embryophyta</taxon>
        <taxon>Tracheophyta</taxon>
        <taxon>Spermatophyta</taxon>
        <taxon>Magnoliopsida</taxon>
        <taxon>Liliopsida</taxon>
        <taxon>Asparagales</taxon>
        <taxon>Orchidaceae</taxon>
        <taxon>Apostasioideae</taxon>
        <taxon>Apostasia</taxon>
    </lineage>
</organism>
<name>A0A2I0AXS9_9ASPA</name>
<dbReference type="Proteomes" id="UP000236161">
    <property type="component" value="Unassembled WGS sequence"/>
</dbReference>
<evidence type="ECO:0000313" key="1">
    <source>
        <dbReference type="EMBL" id="PKA60351.1"/>
    </source>
</evidence>
<reference evidence="1 2" key="1">
    <citation type="journal article" date="2017" name="Nature">
        <title>The Apostasia genome and the evolution of orchids.</title>
        <authorList>
            <person name="Zhang G.Q."/>
            <person name="Liu K.W."/>
            <person name="Li Z."/>
            <person name="Lohaus R."/>
            <person name="Hsiao Y.Y."/>
            <person name="Niu S.C."/>
            <person name="Wang J.Y."/>
            <person name="Lin Y.C."/>
            <person name="Xu Q."/>
            <person name="Chen L.J."/>
            <person name="Yoshida K."/>
            <person name="Fujiwara S."/>
            <person name="Wang Z.W."/>
            <person name="Zhang Y.Q."/>
            <person name="Mitsuda N."/>
            <person name="Wang M."/>
            <person name="Liu G.H."/>
            <person name="Pecoraro L."/>
            <person name="Huang H.X."/>
            <person name="Xiao X.J."/>
            <person name="Lin M."/>
            <person name="Wu X.Y."/>
            <person name="Wu W.L."/>
            <person name="Chen Y.Y."/>
            <person name="Chang S.B."/>
            <person name="Sakamoto S."/>
            <person name="Ohme-Takagi M."/>
            <person name="Yagi M."/>
            <person name="Zeng S.J."/>
            <person name="Shen C.Y."/>
            <person name="Yeh C.M."/>
            <person name="Luo Y.B."/>
            <person name="Tsai W.C."/>
            <person name="Van de Peer Y."/>
            <person name="Liu Z.J."/>
        </authorList>
    </citation>
    <scope>NUCLEOTIDE SEQUENCE [LARGE SCALE GENOMIC DNA]</scope>
    <source>
        <strain evidence="2">cv. Shenzhen</strain>
        <tissue evidence="1">Stem</tissue>
    </source>
</reference>
<gene>
    <name evidence="1" type="ORF">AXF42_Ash008410</name>
</gene>
<sequence length="145" mass="16709">MPSFKVNMPIISSLIYRWDDEARGFRLGKYFIPFNADVVSTIIGLRNKGIAAYITMKTEVSTSCTQVRDELVTYSHLDNPNPRTFAMHLLKFLLTNLFFKKGNYSVLSSLLTFAEDSSLLTFAEDLSKNKFKEFLAFRMIPEKSW</sequence>
<dbReference type="AlphaFoldDB" id="A0A2I0AXS9"/>
<protein>
    <submittedName>
        <fullName evidence="1">Uncharacterized protein</fullName>
    </submittedName>
</protein>
<keyword evidence="2" id="KW-1185">Reference proteome</keyword>
<dbReference type="EMBL" id="KZ451939">
    <property type="protein sequence ID" value="PKA60351.1"/>
    <property type="molecule type" value="Genomic_DNA"/>
</dbReference>